<name>A0AA42CD78_9PROT</name>
<feature type="transmembrane region" description="Helical" evidence="1">
    <location>
        <begin position="93"/>
        <end position="112"/>
    </location>
</feature>
<evidence type="ECO:0000313" key="4">
    <source>
        <dbReference type="Proteomes" id="UP001165679"/>
    </source>
</evidence>
<feature type="transmembrane region" description="Helical" evidence="1">
    <location>
        <begin position="203"/>
        <end position="222"/>
    </location>
</feature>
<organism evidence="3 4">
    <name type="scientific">Limobrevibacterium gyesilva</name>
    <dbReference type="NCBI Taxonomy" id="2991712"/>
    <lineage>
        <taxon>Bacteria</taxon>
        <taxon>Pseudomonadati</taxon>
        <taxon>Pseudomonadota</taxon>
        <taxon>Alphaproteobacteria</taxon>
        <taxon>Acetobacterales</taxon>
        <taxon>Acetobacteraceae</taxon>
        <taxon>Limobrevibacterium</taxon>
    </lineage>
</organism>
<gene>
    <name evidence="3" type="ORF">OL599_07940</name>
</gene>
<feature type="transmembrane region" description="Helical" evidence="1">
    <location>
        <begin position="260"/>
        <end position="276"/>
    </location>
</feature>
<evidence type="ECO:0000313" key="3">
    <source>
        <dbReference type="EMBL" id="MCW3474513.1"/>
    </source>
</evidence>
<dbReference type="RefSeq" id="WP_264713156.1">
    <property type="nucleotide sequence ID" value="NZ_JAPDNT010000004.1"/>
</dbReference>
<feature type="transmembrane region" description="Helical" evidence="1">
    <location>
        <begin position="36"/>
        <end position="53"/>
    </location>
</feature>
<reference evidence="3" key="2">
    <citation type="submission" date="2022-10" db="EMBL/GenBank/DDBJ databases">
        <authorList>
            <person name="Trinh H.N."/>
        </authorList>
    </citation>
    <scope>NUCLEOTIDE SEQUENCE</scope>
    <source>
        <strain evidence="3">RN2-1</strain>
    </source>
</reference>
<protein>
    <submittedName>
        <fullName evidence="3">DMT family transporter</fullName>
    </submittedName>
</protein>
<feature type="transmembrane region" description="Helical" evidence="1">
    <location>
        <begin position="65"/>
        <end position="87"/>
    </location>
</feature>
<feature type="transmembrane region" description="Helical" evidence="1">
    <location>
        <begin position="119"/>
        <end position="139"/>
    </location>
</feature>
<dbReference type="AlphaFoldDB" id="A0AA42CD78"/>
<dbReference type="PANTHER" id="PTHR22911:SF76">
    <property type="entry name" value="EAMA DOMAIN-CONTAINING PROTEIN"/>
    <property type="match status" value="1"/>
</dbReference>
<feature type="domain" description="EamA" evidence="2">
    <location>
        <begin position="6"/>
        <end position="133"/>
    </location>
</feature>
<reference evidence="3" key="1">
    <citation type="submission" date="2022-09" db="EMBL/GenBank/DDBJ databases">
        <title>Rhodovastum sp. nov. RN2-1 isolated from soil in Seongnam, South Korea.</title>
        <authorList>
            <person name="Le N.T."/>
        </authorList>
    </citation>
    <scope>NUCLEOTIDE SEQUENCE</scope>
    <source>
        <strain evidence="3">RN2-1</strain>
    </source>
</reference>
<feature type="transmembrane region" description="Helical" evidence="1">
    <location>
        <begin position="234"/>
        <end position="254"/>
    </location>
</feature>
<evidence type="ECO:0000259" key="2">
    <source>
        <dbReference type="Pfam" id="PF00892"/>
    </source>
</evidence>
<dbReference type="Pfam" id="PF00892">
    <property type="entry name" value="EamA"/>
    <property type="match status" value="2"/>
</dbReference>
<dbReference type="SUPFAM" id="SSF103481">
    <property type="entry name" value="Multidrug resistance efflux transporter EmrE"/>
    <property type="match status" value="1"/>
</dbReference>
<dbReference type="PANTHER" id="PTHR22911">
    <property type="entry name" value="ACYL-MALONYL CONDENSING ENZYME-RELATED"/>
    <property type="match status" value="1"/>
</dbReference>
<keyword evidence="1" id="KW-0472">Membrane</keyword>
<dbReference type="Proteomes" id="UP001165679">
    <property type="component" value="Unassembled WGS sequence"/>
</dbReference>
<dbReference type="InterPro" id="IPR037185">
    <property type="entry name" value="EmrE-like"/>
</dbReference>
<dbReference type="InterPro" id="IPR000620">
    <property type="entry name" value="EamA_dom"/>
</dbReference>
<proteinExistence type="predicted"/>
<accession>A0AA42CD78</accession>
<evidence type="ECO:0000256" key="1">
    <source>
        <dbReference type="SAM" id="Phobius"/>
    </source>
</evidence>
<dbReference type="EMBL" id="JAPDNT010000004">
    <property type="protein sequence ID" value="MCW3474513.1"/>
    <property type="molecule type" value="Genomic_DNA"/>
</dbReference>
<comment type="caution">
    <text evidence="3">The sequence shown here is derived from an EMBL/GenBank/DDBJ whole genome shotgun (WGS) entry which is preliminary data.</text>
</comment>
<sequence>MNYATIAGCGAIALWAFLALLSRAAAAIPPLQLTAMAFTVSAVLGLSVVAWRGRLAALRQSRRAWVHGVSGLFGYHALYFAALAWAPPAEANLLNYLWPLLIVLFSGLLLGMRLSLRHLFGALLGVGGCVLLLGGGAGLSAAAAPGYAFALGAALVWALYSVLARRFQGVPTDTVAGFCAVTAVLAAAAHFTVEATIWPDAGALAAAVALGIGPTGAAFFLWDIGMKRGDPRLLGTLAYVTPVASTLLLCAAGFAPLTGVTLAAAALVAAGGLVAARA</sequence>
<feature type="transmembrane region" description="Helical" evidence="1">
    <location>
        <begin position="145"/>
        <end position="163"/>
    </location>
</feature>
<feature type="transmembrane region" description="Helical" evidence="1">
    <location>
        <begin position="175"/>
        <end position="197"/>
    </location>
</feature>
<keyword evidence="4" id="KW-1185">Reference proteome</keyword>
<keyword evidence="1" id="KW-0812">Transmembrane</keyword>
<keyword evidence="1" id="KW-1133">Transmembrane helix</keyword>
<feature type="domain" description="EamA" evidence="2">
    <location>
        <begin position="145"/>
        <end position="273"/>
    </location>
</feature>
<dbReference type="GO" id="GO:0016020">
    <property type="term" value="C:membrane"/>
    <property type="evidence" value="ECO:0007669"/>
    <property type="project" value="InterPro"/>
</dbReference>